<feature type="transmembrane region" description="Helical" evidence="1">
    <location>
        <begin position="78"/>
        <end position="97"/>
    </location>
</feature>
<dbReference type="EMBL" id="JWZT01005339">
    <property type="protein sequence ID" value="KII61505.1"/>
    <property type="molecule type" value="Genomic_DNA"/>
</dbReference>
<feature type="transmembrane region" description="Helical" evidence="1">
    <location>
        <begin position="46"/>
        <end position="66"/>
    </location>
</feature>
<reference evidence="2 3" key="1">
    <citation type="journal article" date="2014" name="Genome Biol. Evol.">
        <title>The genome of the myxosporean Thelohanellus kitauei shows adaptations to nutrient acquisition within its fish host.</title>
        <authorList>
            <person name="Yang Y."/>
            <person name="Xiong J."/>
            <person name="Zhou Z."/>
            <person name="Huo F."/>
            <person name="Miao W."/>
            <person name="Ran C."/>
            <person name="Liu Y."/>
            <person name="Zhang J."/>
            <person name="Feng J."/>
            <person name="Wang M."/>
            <person name="Wang M."/>
            <person name="Wang L."/>
            <person name="Yao B."/>
        </authorList>
    </citation>
    <scope>NUCLEOTIDE SEQUENCE [LARGE SCALE GENOMIC DNA]</scope>
    <source>
        <strain evidence="2">Wuqing</strain>
    </source>
</reference>
<evidence type="ECO:0000313" key="3">
    <source>
        <dbReference type="Proteomes" id="UP000031668"/>
    </source>
</evidence>
<comment type="caution">
    <text evidence="2">The sequence shown here is derived from an EMBL/GenBank/DDBJ whole genome shotgun (WGS) entry which is preliminary data.</text>
</comment>
<accession>A0A0C2M384</accession>
<evidence type="ECO:0000313" key="2">
    <source>
        <dbReference type="EMBL" id="KII61505.1"/>
    </source>
</evidence>
<keyword evidence="1" id="KW-1133">Transmembrane helix</keyword>
<gene>
    <name evidence="2" type="ORF">RF11_12921</name>
</gene>
<keyword evidence="1" id="KW-0472">Membrane</keyword>
<dbReference type="AlphaFoldDB" id="A0A0C2M384"/>
<proteinExistence type="predicted"/>
<name>A0A0C2M384_THEKT</name>
<keyword evidence="1" id="KW-0812">Transmembrane</keyword>
<keyword evidence="3" id="KW-1185">Reference proteome</keyword>
<sequence>MAIIGTVVSKGNYVKSAHRSLEVTVTELPLYFIYSYRSMVLNVFRVFIQVFGCLVSAGLSSVLTYIHTMNHHYGLRRPIIFVGIMVPIHVLISYSLLEIYTTGITTYHYFIRNSCNQQIITGKIHAKRWENMPLLHLLVEENNV</sequence>
<protein>
    <submittedName>
        <fullName evidence="2">Uncharacterized protein</fullName>
    </submittedName>
</protein>
<evidence type="ECO:0000256" key="1">
    <source>
        <dbReference type="SAM" id="Phobius"/>
    </source>
</evidence>
<dbReference type="Proteomes" id="UP000031668">
    <property type="component" value="Unassembled WGS sequence"/>
</dbReference>
<organism evidence="2 3">
    <name type="scientific">Thelohanellus kitauei</name>
    <name type="common">Myxosporean</name>
    <dbReference type="NCBI Taxonomy" id="669202"/>
    <lineage>
        <taxon>Eukaryota</taxon>
        <taxon>Metazoa</taxon>
        <taxon>Cnidaria</taxon>
        <taxon>Myxozoa</taxon>
        <taxon>Myxosporea</taxon>
        <taxon>Bivalvulida</taxon>
        <taxon>Platysporina</taxon>
        <taxon>Myxobolidae</taxon>
        <taxon>Thelohanellus</taxon>
    </lineage>
</organism>